<name>F0ZEZ4_DICPU</name>
<keyword evidence="1" id="KW-0732">Signal</keyword>
<gene>
    <name evidence="2" type="ORF">DICPUDRAFT_149912</name>
</gene>
<accession>F0ZEZ4</accession>
<dbReference type="AlphaFoldDB" id="F0ZEZ4"/>
<keyword evidence="3" id="KW-1185">Reference proteome</keyword>
<evidence type="ECO:0000313" key="3">
    <source>
        <dbReference type="Proteomes" id="UP000001064"/>
    </source>
</evidence>
<dbReference type="FunCoup" id="F0ZEZ4">
    <property type="interactions" value="95"/>
</dbReference>
<evidence type="ECO:0000313" key="2">
    <source>
        <dbReference type="EMBL" id="EGC37517.1"/>
    </source>
</evidence>
<dbReference type="VEuPathDB" id="AmoebaDB:DICPUDRAFT_149912"/>
<organism evidence="2 3">
    <name type="scientific">Dictyostelium purpureum</name>
    <name type="common">Slime mold</name>
    <dbReference type="NCBI Taxonomy" id="5786"/>
    <lineage>
        <taxon>Eukaryota</taxon>
        <taxon>Amoebozoa</taxon>
        <taxon>Evosea</taxon>
        <taxon>Eumycetozoa</taxon>
        <taxon>Dictyostelia</taxon>
        <taxon>Dictyosteliales</taxon>
        <taxon>Dictyosteliaceae</taxon>
        <taxon>Dictyostelium</taxon>
    </lineage>
</organism>
<proteinExistence type="predicted"/>
<feature type="chain" id="PRO_5003265074" evidence="1">
    <location>
        <begin position="19"/>
        <end position="177"/>
    </location>
</feature>
<evidence type="ECO:0000256" key="1">
    <source>
        <dbReference type="SAM" id="SignalP"/>
    </source>
</evidence>
<feature type="signal peptide" evidence="1">
    <location>
        <begin position="1"/>
        <end position="18"/>
    </location>
</feature>
<dbReference type="EMBL" id="GL870998">
    <property type="protein sequence ID" value="EGC37517.1"/>
    <property type="molecule type" value="Genomic_DNA"/>
</dbReference>
<protein>
    <submittedName>
        <fullName evidence="2">Uncharacterized protein</fullName>
    </submittedName>
</protein>
<reference evidence="3" key="1">
    <citation type="journal article" date="2011" name="Genome Biol.">
        <title>Comparative genomics of the social amoebae Dictyostelium discoideum and Dictyostelium purpureum.</title>
        <authorList>
            <consortium name="US DOE Joint Genome Institute (JGI-PGF)"/>
            <person name="Sucgang R."/>
            <person name="Kuo A."/>
            <person name="Tian X."/>
            <person name="Salerno W."/>
            <person name="Parikh A."/>
            <person name="Feasley C.L."/>
            <person name="Dalin E."/>
            <person name="Tu H."/>
            <person name="Huang E."/>
            <person name="Barry K."/>
            <person name="Lindquist E."/>
            <person name="Shapiro H."/>
            <person name="Bruce D."/>
            <person name="Schmutz J."/>
            <person name="Salamov A."/>
            <person name="Fey P."/>
            <person name="Gaudet P."/>
            <person name="Anjard C."/>
            <person name="Babu M.M."/>
            <person name="Basu S."/>
            <person name="Bushmanova Y."/>
            <person name="van der Wel H."/>
            <person name="Katoh-Kurasawa M."/>
            <person name="Dinh C."/>
            <person name="Coutinho P.M."/>
            <person name="Saito T."/>
            <person name="Elias M."/>
            <person name="Schaap P."/>
            <person name="Kay R.R."/>
            <person name="Henrissat B."/>
            <person name="Eichinger L."/>
            <person name="Rivero F."/>
            <person name="Putnam N.H."/>
            <person name="West C.M."/>
            <person name="Loomis W.F."/>
            <person name="Chisholm R.L."/>
            <person name="Shaulsky G."/>
            <person name="Strassmann J.E."/>
            <person name="Queller D.C."/>
            <person name="Kuspa A."/>
            <person name="Grigoriev I.V."/>
        </authorList>
    </citation>
    <scope>NUCLEOTIDE SEQUENCE [LARGE SCALE GENOMIC DNA]</scope>
    <source>
        <strain evidence="3">QSDP1</strain>
    </source>
</reference>
<dbReference type="OrthoDB" id="22310at2759"/>
<dbReference type="GeneID" id="10499709"/>
<dbReference type="InParanoid" id="F0ZEZ4"/>
<dbReference type="eggNOG" id="ENOG502RI9Y">
    <property type="taxonomic scope" value="Eukaryota"/>
</dbReference>
<sequence>MKLILLLLSIIFVSVAKASITVKYGTCLGVCYCPAKYIENGKYKDLDEVTIPDYPNYLNLNMYLNVTYKPSKKVIEFVKIHDKTPYHTELAYPIDEDDNSYNVTQCAYILSSRFHSTREETCYYEFMCNADGSSSSSKLQFLTDTSIQMIGMYTLMASSHLLYITDLVLNGDWKHII</sequence>
<dbReference type="RefSeq" id="XP_003285991.1">
    <property type="nucleotide sequence ID" value="XM_003285943.1"/>
</dbReference>
<dbReference type="KEGG" id="dpp:DICPUDRAFT_149912"/>
<dbReference type="Proteomes" id="UP000001064">
    <property type="component" value="Unassembled WGS sequence"/>
</dbReference>